<sequence>MTTELNELLNIHDDEKVQIWIIGTRDRVNHQINEFCARKFVTDRNKFSPLIPSPFDQGKYMTVLIR</sequence>
<organism evidence="1">
    <name type="scientific">Leptolyngbya sp. NK1-12</name>
    <dbReference type="NCBI Taxonomy" id="2547451"/>
    <lineage>
        <taxon>Bacteria</taxon>
        <taxon>Bacillati</taxon>
        <taxon>Cyanobacteriota</taxon>
        <taxon>Cyanophyceae</taxon>
        <taxon>Leptolyngbyales</taxon>
        <taxon>Leptolyngbyaceae</taxon>
        <taxon>Leptolyngbya group</taxon>
        <taxon>Leptolyngbya</taxon>
    </lineage>
</organism>
<dbReference type="EMBL" id="CP053586">
    <property type="protein sequence ID" value="WNZ25247.1"/>
    <property type="molecule type" value="Genomic_DNA"/>
</dbReference>
<dbReference type="AlphaFoldDB" id="A0AA97AM23"/>
<name>A0AA97AM23_9CYAN</name>
<gene>
    <name evidence="1" type="ORF">HJG54_21910</name>
</gene>
<proteinExistence type="predicted"/>
<protein>
    <submittedName>
        <fullName evidence="1">Uncharacterized protein</fullName>
    </submittedName>
</protein>
<reference evidence="1" key="1">
    <citation type="submission" date="2020-05" db="EMBL/GenBank/DDBJ databases">
        <authorList>
            <person name="Zhu T."/>
            <person name="Keshari N."/>
            <person name="Lu X."/>
        </authorList>
    </citation>
    <scope>NUCLEOTIDE SEQUENCE</scope>
    <source>
        <strain evidence="1">NK1-12</strain>
    </source>
</reference>
<dbReference type="RefSeq" id="WP_316431395.1">
    <property type="nucleotide sequence ID" value="NZ_CP053586.1"/>
</dbReference>
<accession>A0AA97AM23</accession>
<evidence type="ECO:0000313" key="1">
    <source>
        <dbReference type="EMBL" id="WNZ25247.1"/>
    </source>
</evidence>